<reference evidence="2 3" key="1">
    <citation type="submission" date="2015-06" db="EMBL/GenBank/DDBJ databases">
        <title>Survival trade-offs in plant roots during colonization by closely related pathogenic and mutualistic fungi.</title>
        <authorList>
            <person name="Hacquard S."/>
            <person name="Kracher B."/>
            <person name="Hiruma K."/>
            <person name="Weinman A."/>
            <person name="Muench P."/>
            <person name="Garrido Oter R."/>
            <person name="Ver Loren van Themaat E."/>
            <person name="Dallerey J.-F."/>
            <person name="Damm U."/>
            <person name="Henrissat B."/>
            <person name="Lespinet O."/>
            <person name="Thon M."/>
            <person name="Kemen E."/>
            <person name="McHardy A.C."/>
            <person name="Schulze-Lefert P."/>
            <person name="O'Connell R.J."/>
        </authorList>
    </citation>
    <scope>NUCLEOTIDE SEQUENCE [LARGE SCALE GENOMIC DNA]</scope>
    <source>
        <strain evidence="2 3">MAFF 238704</strain>
    </source>
</reference>
<organism evidence="2 3">
    <name type="scientific">Colletotrichum incanum</name>
    <name type="common">Soybean anthracnose fungus</name>
    <dbReference type="NCBI Taxonomy" id="1573173"/>
    <lineage>
        <taxon>Eukaryota</taxon>
        <taxon>Fungi</taxon>
        <taxon>Dikarya</taxon>
        <taxon>Ascomycota</taxon>
        <taxon>Pezizomycotina</taxon>
        <taxon>Sordariomycetes</taxon>
        <taxon>Hypocreomycetidae</taxon>
        <taxon>Glomerellales</taxon>
        <taxon>Glomerellaceae</taxon>
        <taxon>Colletotrichum</taxon>
        <taxon>Colletotrichum spaethianum species complex</taxon>
    </lineage>
</organism>
<accession>A0A162N2Q7</accession>
<dbReference type="Proteomes" id="UP000076584">
    <property type="component" value="Unassembled WGS sequence"/>
</dbReference>
<protein>
    <submittedName>
        <fullName evidence="2">Uncharacterized protein</fullName>
    </submittedName>
</protein>
<evidence type="ECO:0000313" key="3">
    <source>
        <dbReference type="Proteomes" id="UP000076584"/>
    </source>
</evidence>
<gene>
    <name evidence="2" type="ORF">CI238_06727</name>
</gene>
<name>A0A162N2Q7_COLIC</name>
<keyword evidence="3" id="KW-1185">Reference proteome</keyword>
<proteinExistence type="predicted"/>
<feature type="region of interest" description="Disordered" evidence="1">
    <location>
        <begin position="111"/>
        <end position="134"/>
    </location>
</feature>
<dbReference type="EMBL" id="LFIW01000624">
    <property type="protein sequence ID" value="KZL85463.1"/>
    <property type="molecule type" value="Genomic_DNA"/>
</dbReference>
<evidence type="ECO:0000256" key="1">
    <source>
        <dbReference type="SAM" id="MobiDB-lite"/>
    </source>
</evidence>
<evidence type="ECO:0000313" key="2">
    <source>
        <dbReference type="EMBL" id="KZL85463.1"/>
    </source>
</evidence>
<sequence length="134" mass="14005">MCVKTHFPASAETAGAATVSRPGDSSCRLFGRRGTVGWSGGESTGPGEAFSAFHCGDVGLQAHLRPLPLMPPGQGVGGAGEDWPRQRGEVGSTVIVCSVPRRSFEFEDEIGGVESSRGPDECQGRSRMTVVQRG</sequence>
<comment type="caution">
    <text evidence="2">The sequence shown here is derived from an EMBL/GenBank/DDBJ whole genome shotgun (WGS) entry which is preliminary data.</text>
</comment>
<dbReference type="AlphaFoldDB" id="A0A162N2Q7"/>